<dbReference type="Gene3D" id="4.10.240.10">
    <property type="entry name" value="Zn(2)-C6 fungal-type DNA-binding domain"/>
    <property type="match status" value="1"/>
</dbReference>
<dbReference type="CDD" id="cd14653">
    <property type="entry name" value="ZIP_Gal4p-like"/>
    <property type="match status" value="1"/>
</dbReference>
<dbReference type="Proteomes" id="UP000008984">
    <property type="component" value="Unassembled WGS sequence"/>
</dbReference>
<evidence type="ECO:0000313" key="9">
    <source>
        <dbReference type="Proteomes" id="UP000008984"/>
    </source>
</evidence>
<dbReference type="GO" id="GO:0005634">
    <property type="term" value="C:nucleus"/>
    <property type="evidence" value="ECO:0007669"/>
    <property type="project" value="UniProtKB-SubCell"/>
</dbReference>
<dbReference type="KEGG" id="tre:TRIREDRAFT_57760"/>
<feature type="region of interest" description="Disordered" evidence="6">
    <location>
        <begin position="648"/>
        <end position="678"/>
    </location>
</feature>
<evidence type="ECO:0000256" key="1">
    <source>
        <dbReference type="ARBA" id="ARBA00004123"/>
    </source>
</evidence>
<feature type="compositionally biased region" description="Low complexity" evidence="6">
    <location>
        <begin position="1"/>
        <end position="21"/>
    </location>
</feature>
<protein>
    <submittedName>
        <fullName evidence="8">N-terminal binuclear Zn cluster-containing protein</fullName>
    </submittedName>
</protein>
<dbReference type="RefSeq" id="XP_006963163.1">
    <property type="nucleotide sequence ID" value="XM_006963101.1"/>
</dbReference>
<dbReference type="GO" id="GO:0008270">
    <property type="term" value="F:zinc ion binding"/>
    <property type="evidence" value="ECO:0007669"/>
    <property type="project" value="InterPro"/>
</dbReference>
<dbReference type="HOGENOM" id="CLU_011017_0_0_1"/>
<comment type="subcellular location">
    <subcellularLocation>
        <location evidence="1">Nucleus</location>
    </subcellularLocation>
</comment>
<feature type="region of interest" description="Disordered" evidence="6">
    <location>
        <begin position="698"/>
        <end position="771"/>
    </location>
</feature>
<dbReference type="PROSITE" id="PS00463">
    <property type="entry name" value="ZN2_CY6_FUNGAL_1"/>
    <property type="match status" value="1"/>
</dbReference>
<keyword evidence="3" id="KW-0805">Transcription regulation</keyword>
<organism evidence="9">
    <name type="scientific">Hypocrea jecorina (strain QM6a)</name>
    <name type="common">Trichoderma reesei</name>
    <dbReference type="NCBI Taxonomy" id="431241"/>
    <lineage>
        <taxon>Eukaryota</taxon>
        <taxon>Fungi</taxon>
        <taxon>Dikarya</taxon>
        <taxon>Ascomycota</taxon>
        <taxon>Pezizomycotina</taxon>
        <taxon>Sordariomycetes</taxon>
        <taxon>Hypocreomycetidae</taxon>
        <taxon>Hypocreales</taxon>
        <taxon>Hypocreaceae</taxon>
        <taxon>Trichoderma</taxon>
    </lineage>
</organism>
<dbReference type="GO" id="GO:0006351">
    <property type="term" value="P:DNA-templated transcription"/>
    <property type="evidence" value="ECO:0007669"/>
    <property type="project" value="InterPro"/>
</dbReference>
<dbReference type="InterPro" id="IPR050815">
    <property type="entry name" value="TF_fung"/>
</dbReference>
<evidence type="ECO:0000256" key="2">
    <source>
        <dbReference type="ARBA" id="ARBA00022723"/>
    </source>
</evidence>
<dbReference type="CDD" id="cd00067">
    <property type="entry name" value="GAL4"/>
    <property type="match status" value="1"/>
</dbReference>
<dbReference type="InterPro" id="IPR001138">
    <property type="entry name" value="Zn2Cys6_DnaBD"/>
</dbReference>
<reference evidence="8 9" key="1">
    <citation type="journal article" date="2008" name="Nat. Biotechnol.">
        <title>Genome sequencing and analysis of the biomass-degrading fungus Trichoderma reesei (syn. Hypocrea jecorina).</title>
        <authorList>
            <person name="Martinez D."/>
            <person name="Berka R.M."/>
            <person name="Henrissat B."/>
            <person name="Saloheimo M."/>
            <person name="Arvas M."/>
            <person name="Baker S.E."/>
            <person name="Chapman J."/>
            <person name="Chertkov O."/>
            <person name="Coutinho P.M."/>
            <person name="Cullen D."/>
            <person name="Danchin E.G."/>
            <person name="Grigoriev I.V."/>
            <person name="Harris P."/>
            <person name="Jackson M."/>
            <person name="Kubicek C.P."/>
            <person name="Han C.S."/>
            <person name="Ho I."/>
            <person name="Larrondo L.F."/>
            <person name="de Leon A.L."/>
            <person name="Magnuson J.K."/>
            <person name="Merino S."/>
            <person name="Misra M."/>
            <person name="Nelson B."/>
            <person name="Putnam N."/>
            <person name="Robbertse B."/>
            <person name="Salamov A.A."/>
            <person name="Schmoll M."/>
            <person name="Terry A."/>
            <person name="Thayer N."/>
            <person name="Westerholm-Parvinen A."/>
            <person name="Schoch C.L."/>
            <person name="Yao J."/>
            <person name="Barabote R."/>
            <person name="Nelson M.A."/>
            <person name="Detter C."/>
            <person name="Bruce D."/>
            <person name="Kuske C.R."/>
            <person name="Xie G."/>
            <person name="Richardson P."/>
            <person name="Rokhsar D.S."/>
            <person name="Lucas S.M."/>
            <person name="Rubin E.M."/>
            <person name="Dunn-Coleman N."/>
            <person name="Ward M."/>
            <person name="Brettin T.S."/>
        </authorList>
    </citation>
    <scope>NUCLEOTIDE SEQUENCE [LARGE SCALE GENOMIC DNA]</scope>
    <source>
        <strain evidence="8 9">QM6a</strain>
    </source>
</reference>
<evidence type="ECO:0000313" key="8">
    <source>
        <dbReference type="EMBL" id="EGR50572.1"/>
    </source>
</evidence>
<dbReference type="Pfam" id="PF00172">
    <property type="entry name" value="Zn_clus"/>
    <property type="match status" value="1"/>
</dbReference>
<keyword evidence="4" id="KW-0804">Transcription</keyword>
<evidence type="ECO:0000256" key="6">
    <source>
        <dbReference type="SAM" id="MobiDB-lite"/>
    </source>
</evidence>
<dbReference type="SUPFAM" id="SSF57701">
    <property type="entry name" value="Zn2/Cys6 DNA-binding domain"/>
    <property type="match status" value="1"/>
</dbReference>
<dbReference type="VEuPathDB" id="FungiDB:TRIREDRAFT_57760"/>
<dbReference type="InterPro" id="IPR036864">
    <property type="entry name" value="Zn2-C6_fun-type_DNA-bd_sf"/>
</dbReference>
<feature type="compositionally biased region" description="Basic and acidic residues" evidence="6">
    <location>
        <begin position="22"/>
        <end position="34"/>
    </location>
</feature>
<keyword evidence="2" id="KW-0479">Metal-binding</keyword>
<dbReference type="InterPro" id="IPR007219">
    <property type="entry name" value="XnlR_reg_dom"/>
</dbReference>
<sequence>MPGSSDNGSSSNGGNHSGPSPSHDDSMAPRDAHPDNSSVPKPKRLACMICRKRKLKCDGIRPSCSTCSRLGHNCAYDEQRRKSGPKRGYVKALEERLKQVETLLKTQEPPAKSPTKGVGMQMPAAHNQTNPPAAMPMPNPNMGMNGDERWQFNNGESPQGAPLDDFGFNANMGMPVNNMPGNFTWEMIGLGLEEPLPPQETIDELHQIYFEKVHPSMPMIHRYRYLAAMNLAPSARPPVCLRYAMWTLACSISDKYTDLKDLFYQRARNYEMKMMYFPRAWINTGSAVRLAQMIGLHRMDGSGLDVKQCLPPPKDWTEREERRRTFWMAFCEDRYASIGTGWPMTIDEKDIKTNMPSSDEAFDMSRPEQTLTLEECTSPSGAGKLSSFGGIILMACLFGRNLIHLHRPDDDDLDHDINGPFWKRHRQMDHILLNTSLCLPSHLKLPAGLANPNVVFTNMSIHTSTICLHQAAIFKAEANKLPASVSSESKVRCITAANEIASIMRTISHMDLSAVSPSRTHIVQRDPVATANMNPFIAFCLYVSARVFIQYLKSKPDDAQTIDSLRFLISAMNALKRRNPLTESFLVQLDVDFETLAQKIPRLRGAFPRPGDTPKGLPVRAGAVCDDPEGVKGILSYRNECHFMKTTGDNGNAATAPDITEPSTDSQSMSTSNSNNFGNGAWLTAEQQMHVLTPNSSSMYEKNMGGGGGGLTGFGDHLDQDASGSPDVQSAGRTPNSSGGASDTRPHLVPGQLSGGASGHESYRASPISPQQTMMNHGGMDNGAAQGFYNDPNGFSMATGMGMPQAPYGMSNGWGGLNGPTAGMQPVGGEGVLRALMNMGPMDAMDLSSWDSGNPH</sequence>
<feature type="compositionally biased region" description="Low complexity" evidence="6">
    <location>
        <begin position="663"/>
        <end position="676"/>
    </location>
</feature>
<name>G0RDF6_HYPJQ</name>
<dbReference type="eggNOG" id="ENOG502QVC1">
    <property type="taxonomic scope" value="Eukaryota"/>
</dbReference>
<feature type="compositionally biased region" description="Polar residues" evidence="6">
    <location>
        <begin position="722"/>
        <end position="741"/>
    </location>
</feature>
<dbReference type="GO" id="GO:0000981">
    <property type="term" value="F:DNA-binding transcription factor activity, RNA polymerase II-specific"/>
    <property type="evidence" value="ECO:0007669"/>
    <property type="project" value="InterPro"/>
</dbReference>
<dbReference type="SMART" id="SM00066">
    <property type="entry name" value="GAL4"/>
    <property type="match status" value="1"/>
</dbReference>
<feature type="region of interest" description="Disordered" evidence="6">
    <location>
        <begin position="1"/>
        <end position="42"/>
    </location>
</feature>
<dbReference type="Pfam" id="PF04082">
    <property type="entry name" value="Fungal_trans"/>
    <property type="match status" value="1"/>
</dbReference>
<evidence type="ECO:0000256" key="5">
    <source>
        <dbReference type="ARBA" id="ARBA00023242"/>
    </source>
</evidence>
<evidence type="ECO:0000256" key="4">
    <source>
        <dbReference type="ARBA" id="ARBA00023163"/>
    </source>
</evidence>
<dbReference type="CDD" id="cd12148">
    <property type="entry name" value="fungal_TF_MHR"/>
    <property type="match status" value="1"/>
</dbReference>
<dbReference type="AlphaFoldDB" id="G0RDF6"/>
<evidence type="ECO:0000259" key="7">
    <source>
        <dbReference type="PROSITE" id="PS50048"/>
    </source>
</evidence>
<feature type="domain" description="Zn(2)-C6 fungal-type" evidence="7">
    <location>
        <begin position="46"/>
        <end position="76"/>
    </location>
</feature>
<proteinExistence type="predicted"/>
<feature type="compositionally biased region" description="Gly residues" evidence="6">
    <location>
        <begin position="704"/>
        <end position="713"/>
    </location>
</feature>
<dbReference type="PANTHER" id="PTHR47338:SF10">
    <property type="entry name" value="TRANSCRIPTION FACTOR DOMAIN-CONTAINING PROTEIN-RELATED"/>
    <property type="match status" value="1"/>
</dbReference>
<dbReference type="PANTHER" id="PTHR47338">
    <property type="entry name" value="ZN(II)2CYS6 TRANSCRIPTION FACTOR (EUROFUNG)-RELATED"/>
    <property type="match status" value="1"/>
</dbReference>
<dbReference type="GO" id="GO:0003677">
    <property type="term" value="F:DNA binding"/>
    <property type="evidence" value="ECO:0007669"/>
    <property type="project" value="InterPro"/>
</dbReference>
<dbReference type="OrthoDB" id="5600212at2759"/>
<dbReference type="GeneID" id="18486191"/>
<dbReference type="SMART" id="SM00906">
    <property type="entry name" value="Fungal_trans"/>
    <property type="match status" value="1"/>
</dbReference>
<dbReference type="EMBL" id="GL985059">
    <property type="protein sequence ID" value="EGR50572.1"/>
    <property type="molecule type" value="Genomic_DNA"/>
</dbReference>
<keyword evidence="5" id="KW-0539">Nucleus</keyword>
<keyword evidence="9" id="KW-1185">Reference proteome</keyword>
<accession>G0RDF6</accession>
<gene>
    <name evidence="8" type="ORF">TRIREDRAFT_57760</name>
</gene>
<dbReference type="PROSITE" id="PS50048">
    <property type="entry name" value="ZN2_CY6_FUNGAL_2"/>
    <property type="match status" value="1"/>
</dbReference>
<evidence type="ECO:0000256" key="3">
    <source>
        <dbReference type="ARBA" id="ARBA00023015"/>
    </source>
</evidence>